<dbReference type="EMBL" id="MHQN01000015">
    <property type="protein sequence ID" value="OHA03604.1"/>
    <property type="molecule type" value="Genomic_DNA"/>
</dbReference>
<reference evidence="1 2" key="1">
    <citation type="journal article" date="2016" name="Nat. Commun.">
        <title>Thousands of microbial genomes shed light on interconnected biogeochemical processes in an aquifer system.</title>
        <authorList>
            <person name="Anantharaman K."/>
            <person name="Brown C.T."/>
            <person name="Hug L.A."/>
            <person name="Sharon I."/>
            <person name="Castelle C.J."/>
            <person name="Probst A.J."/>
            <person name="Thomas B.C."/>
            <person name="Singh A."/>
            <person name="Wilkins M.J."/>
            <person name="Karaoz U."/>
            <person name="Brodie E.L."/>
            <person name="Williams K.H."/>
            <person name="Hubbard S.S."/>
            <person name="Banfield J.F."/>
        </authorList>
    </citation>
    <scope>NUCLEOTIDE SEQUENCE [LARGE SCALE GENOMIC DNA]</scope>
</reference>
<comment type="caution">
    <text evidence="1">The sequence shown here is derived from an EMBL/GenBank/DDBJ whole genome shotgun (WGS) entry which is preliminary data.</text>
</comment>
<name>A0A1G2KWP3_9BACT</name>
<evidence type="ECO:0000313" key="2">
    <source>
        <dbReference type="Proteomes" id="UP000177177"/>
    </source>
</evidence>
<proteinExistence type="predicted"/>
<evidence type="ECO:0000313" key="1">
    <source>
        <dbReference type="EMBL" id="OHA03604.1"/>
    </source>
</evidence>
<gene>
    <name evidence="1" type="ORF">A3C92_01290</name>
</gene>
<accession>A0A1G2KWP3</accession>
<organism evidence="1 2">
    <name type="scientific">Candidatus Sungbacteria bacterium RIFCSPHIGHO2_02_FULL_53_17</name>
    <dbReference type="NCBI Taxonomy" id="1802275"/>
    <lineage>
        <taxon>Bacteria</taxon>
        <taxon>Candidatus Sungiibacteriota</taxon>
    </lineage>
</organism>
<sequence>MATITIQRMKERTARVQINLDQWERLADIFGFYQPQFLSTLKQSLKESRSGKVRNISSLRELE</sequence>
<dbReference type="AlphaFoldDB" id="A0A1G2KWP3"/>
<protein>
    <submittedName>
        <fullName evidence="1">Uncharacterized protein</fullName>
    </submittedName>
</protein>
<dbReference type="Proteomes" id="UP000177177">
    <property type="component" value="Unassembled WGS sequence"/>
</dbReference>